<accession>A0A6V8NKA6</accession>
<sequence>PLTRVVSKPLMPIYDKPMIYSPLSILMLAGLTEILVITTPQDQYQFQGLLSDGSQWGINIRYAVQPSPDGLAQAFIIGRDFIGKDACALILGDNIYFGHGLTEKLRTAAAQKEGATVFGYWVKDPQHYGVAEFNSDDRVLSLEEKPAHPRSNYVVTGLYFYDNQVVEMAAGL</sequence>
<dbReference type="AlphaFoldDB" id="A0A6V8NKA6"/>
<dbReference type="SUPFAM" id="SSF53448">
    <property type="entry name" value="Nucleotide-diphospho-sugar transferases"/>
    <property type="match status" value="1"/>
</dbReference>
<evidence type="ECO:0000256" key="1">
    <source>
        <dbReference type="ARBA" id="ARBA00001946"/>
    </source>
</evidence>
<keyword evidence="7" id="KW-0479">Metal-binding</keyword>
<dbReference type="InterPro" id="IPR029044">
    <property type="entry name" value="Nucleotide-diphossugar_trans"/>
</dbReference>
<evidence type="ECO:0000256" key="11">
    <source>
        <dbReference type="ARBA" id="ARBA00049336"/>
    </source>
</evidence>
<dbReference type="Proteomes" id="UP000574717">
    <property type="component" value="Unassembled WGS sequence"/>
</dbReference>
<evidence type="ECO:0000256" key="7">
    <source>
        <dbReference type="ARBA" id="ARBA00022723"/>
    </source>
</evidence>
<evidence type="ECO:0000256" key="9">
    <source>
        <dbReference type="ARBA" id="ARBA00032492"/>
    </source>
</evidence>
<evidence type="ECO:0000256" key="6">
    <source>
        <dbReference type="ARBA" id="ARBA00022695"/>
    </source>
</evidence>
<evidence type="ECO:0000313" key="13">
    <source>
        <dbReference type="EMBL" id="GFP20752.1"/>
    </source>
</evidence>
<name>A0A6V8NKA6_9ACTN</name>
<feature type="domain" description="Nucleotidyl transferase" evidence="12">
    <location>
        <begin position="1"/>
        <end position="170"/>
    </location>
</feature>
<dbReference type="RefSeq" id="WP_176237545.1">
    <property type="nucleotide sequence ID" value="NZ_BLRU01000663.1"/>
</dbReference>
<comment type="catalytic activity">
    <reaction evidence="11">
        <text>dTTP + alpha-D-glucose 1-phosphate + H(+) = dTDP-alpha-D-glucose + diphosphate</text>
        <dbReference type="Rhea" id="RHEA:15225"/>
        <dbReference type="ChEBI" id="CHEBI:15378"/>
        <dbReference type="ChEBI" id="CHEBI:33019"/>
        <dbReference type="ChEBI" id="CHEBI:37568"/>
        <dbReference type="ChEBI" id="CHEBI:57477"/>
        <dbReference type="ChEBI" id="CHEBI:58601"/>
        <dbReference type="EC" id="2.7.7.24"/>
    </reaction>
</comment>
<evidence type="ECO:0000256" key="10">
    <source>
        <dbReference type="ARBA" id="ARBA00032598"/>
    </source>
</evidence>
<evidence type="ECO:0000313" key="14">
    <source>
        <dbReference type="Proteomes" id="UP000574717"/>
    </source>
</evidence>
<dbReference type="PANTHER" id="PTHR43532">
    <property type="entry name" value="GLUCOSE-1-PHOSPHATE THYMIDYLYLTRANSFERASE"/>
    <property type="match status" value="1"/>
</dbReference>
<dbReference type="GO" id="GO:0008879">
    <property type="term" value="F:glucose-1-phosphate thymidylyltransferase activity"/>
    <property type="evidence" value="ECO:0007669"/>
    <property type="project" value="UniProtKB-EC"/>
</dbReference>
<feature type="non-terminal residue" evidence="13">
    <location>
        <position position="172"/>
    </location>
</feature>
<dbReference type="Pfam" id="PF00483">
    <property type="entry name" value="NTP_transferase"/>
    <property type="match status" value="1"/>
</dbReference>
<dbReference type="Gene3D" id="3.90.550.10">
    <property type="entry name" value="Spore Coat Polysaccharide Biosynthesis Protein SpsA, Chain A"/>
    <property type="match status" value="1"/>
</dbReference>
<protein>
    <recommendedName>
        <fullName evidence="4">Glucose-1-phosphate thymidylyltransferase</fullName>
        <ecNumber evidence="3">2.7.7.24</ecNumber>
    </recommendedName>
    <alternativeName>
        <fullName evidence="10">dTDP-glucose pyrophosphorylase</fullName>
    </alternativeName>
    <alternativeName>
        <fullName evidence="9">dTDP-glucose synthase</fullName>
    </alternativeName>
</protein>
<dbReference type="InterPro" id="IPR005907">
    <property type="entry name" value="G1P_thy_trans_s"/>
</dbReference>
<keyword evidence="8" id="KW-0460">Magnesium</keyword>
<feature type="non-terminal residue" evidence="13">
    <location>
        <position position="1"/>
    </location>
</feature>
<reference evidence="13 14" key="1">
    <citation type="journal article" date="2020" name="Front. Microbiol.">
        <title>Single-cell genomics of novel Actinobacteria with the Wood-Ljungdahl pathway discovered in a serpentinizing system.</title>
        <authorList>
            <person name="Merino N."/>
            <person name="Kawai M."/>
            <person name="Boyd E.S."/>
            <person name="Colman D.R."/>
            <person name="McGlynn S.E."/>
            <person name="Nealson K.H."/>
            <person name="Kurokawa K."/>
            <person name="Hongoh Y."/>
        </authorList>
    </citation>
    <scope>NUCLEOTIDE SEQUENCE [LARGE SCALE GENOMIC DNA]</scope>
    <source>
        <strain evidence="13 14">S03</strain>
    </source>
</reference>
<proteinExistence type="inferred from homology"/>
<dbReference type="PANTHER" id="PTHR43532:SF1">
    <property type="entry name" value="GLUCOSE-1-PHOSPHATE THYMIDYLYLTRANSFERASE 1"/>
    <property type="match status" value="1"/>
</dbReference>
<comment type="cofactor">
    <cofactor evidence="1">
        <name>Mg(2+)</name>
        <dbReference type="ChEBI" id="CHEBI:18420"/>
    </cofactor>
</comment>
<dbReference type="EMBL" id="BLRU01000663">
    <property type="protein sequence ID" value="GFP20752.1"/>
    <property type="molecule type" value="Genomic_DNA"/>
</dbReference>
<keyword evidence="6" id="KW-0548">Nucleotidyltransferase</keyword>
<organism evidence="13 14">
    <name type="scientific">Candidatus Hakubella thermalkaliphila</name>
    <dbReference type="NCBI Taxonomy" id="2754717"/>
    <lineage>
        <taxon>Bacteria</taxon>
        <taxon>Bacillati</taxon>
        <taxon>Actinomycetota</taxon>
        <taxon>Actinomycetota incertae sedis</taxon>
        <taxon>Candidatus Hakubellales</taxon>
        <taxon>Candidatus Hakubellaceae</taxon>
        <taxon>Candidatus Hakubella</taxon>
    </lineage>
</organism>
<comment type="caution">
    <text evidence="13">The sequence shown here is derived from an EMBL/GenBank/DDBJ whole genome shotgun (WGS) entry which is preliminary data.</text>
</comment>
<evidence type="ECO:0000256" key="5">
    <source>
        <dbReference type="ARBA" id="ARBA00022679"/>
    </source>
</evidence>
<dbReference type="EC" id="2.7.7.24" evidence="3"/>
<evidence type="ECO:0000259" key="12">
    <source>
        <dbReference type="Pfam" id="PF00483"/>
    </source>
</evidence>
<evidence type="ECO:0000256" key="3">
    <source>
        <dbReference type="ARBA" id="ARBA00012461"/>
    </source>
</evidence>
<dbReference type="GO" id="GO:0046872">
    <property type="term" value="F:metal ion binding"/>
    <property type="evidence" value="ECO:0007669"/>
    <property type="project" value="UniProtKB-KW"/>
</dbReference>
<dbReference type="InterPro" id="IPR005835">
    <property type="entry name" value="NTP_transferase_dom"/>
</dbReference>
<comment type="similarity">
    <text evidence="2">Belongs to the glucose-1-phosphate thymidylyltransferase family.</text>
</comment>
<gene>
    <name evidence="13" type="ORF">HKBW3S03_02258</name>
</gene>
<evidence type="ECO:0000256" key="2">
    <source>
        <dbReference type="ARBA" id="ARBA00010480"/>
    </source>
</evidence>
<evidence type="ECO:0000256" key="4">
    <source>
        <dbReference type="ARBA" id="ARBA00017654"/>
    </source>
</evidence>
<evidence type="ECO:0000256" key="8">
    <source>
        <dbReference type="ARBA" id="ARBA00022842"/>
    </source>
</evidence>
<keyword evidence="5 13" id="KW-0808">Transferase</keyword>